<comment type="subcellular location">
    <subcellularLocation>
        <location evidence="6">Cytoplasm</location>
    </subcellularLocation>
</comment>
<dbReference type="EMBL" id="PFWH01000077">
    <property type="protein sequence ID" value="PJA63180.1"/>
    <property type="molecule type" value="Genomic_DNA"/>
</dbReference>
<comment type="function">
    <text evidence="6">Specifically methylates the N4 position of cytidine in position 1402 (C1402) of 16S rRNA.</text>
</comment>
<evidence type="ECO:0000256" key="5">
    <source>
        <dbReference type="ARBA" id="ARBA00022691"/>
    </source>
</evidence>
<keyword evidence="5 6" id="KW-0949">S-adenosyl-L-methionine</keyword>
<name>A0A2M7YJM6_9BACT</name>
<keyword evidence="6" id="KW-0963">Cytoplasm</keyword>
<dbReference type="PIRSF" id="PIRSF004486">
    <property type="entry name" value="MraW"/>
    <property type="match status" value="1"/>
</dbReference>
<evidence type="ECO:0000313" key="7">
    <source>
        <dbReference type="EMBL" id="PJA63180.1"/>
    </source>
</evidence>
<evidence type="ECO:0000256" key="1">
    <source>
        <dbReference type="ARBA" id="ARBA00010396"/>
    </source>
</evidence>
<dbReference type="HAMAP" id="MF_01007">
    <property type="entry name" value="16SrRNA_methyltr_H"/>
    <property type="match status" value="1"/>
</dbReference>
<dbReference type="Pfam" id="PF01795">
    <property type="entry name" value="Methyltransf_5"/>
    <property type="match status" value="1"/>
</dbReference>
<comment type="similarity">
    <text evidence="1 6">Belongs to the methyltransferase superfamily. RsmH family.</text>
</comment>
<keyword evidence="4 6" id="KW-0808">Transferase</keyword>
<dbReference type="PANTHER" id="PTHR11265">
    <property type="entry name" value="S-ADENOSYL-METHYLTRANSFERASE MRAW"/>
    <property type="match status" value="1"/>
</dbReference>
<dbReference type="InterPro" id="IPR002903">
    <property type="entry name" value="RsmH"/>
</dbReference>
<dbReference type="EC" id="2.1.1.199" evidence="6"/>
<feature type="binding site" evidence="6">
    <location>
        <position position="81"/>
    </location>
    <ligand>
        <name>S-adenosyl-L-methionine</name>
        <dbReference type="ChEBI" id="CHEBI:59789"/>
    </ligand>
</feature>
<feature type="binding site" evidence="6">
    <location>
        <position position="109"/>
    </location>
    <ligand>
        <name>S-adenosyl-L-methionine</name>
        <dbReference type="ChEBI" id="CHEBI:59789"/>
    </ligand>
</feature>
<dbReference type="SUPFAM" id="SSF53335">
    <property type="entry name" value="S-adenosyl-L-methionine-dependent methyltransferases"/>
    <property type="match status" value="1"/>
</dbReference>
<dbReference type="PANTHER" id="PTHR11265:SF0">
    <property type="entry name" value="12S RRNA N4-METHYLCYTIDINE METHYLTRANSFERASE"/>
    <property type="match status" value="1"/>
</dbReference>
<evidence type="ECO:0000256" key="3">
    <source>
        <dbReference type="ARBA" id="ARBA00022603"/>
    </source>
</evidence>
<evidence type="ECO:0000256" key="6">
    <source>
        <dbReference type="HAMAP-Rule" id="MF_01007"/>
    </source>
</evidence>
<dbReference type="GO" id="GO:0005737">
    <property type="term" value="C:cytoplasm"/>
    <property type="evidence" value="ECO:0007669"/>
    <property type="project" value="UniProtKB-SubCell"/>
</dbReference>
<dbReference type="Proteomes" id="UP000229026">
    <property type="component" value="Unassembled WGS sequence"/>
</dbReference>
<dbReference type="GO" id="GO:0071424">
    <property type="term" value="F:rRNA (cytosine-N4-)-methyltransferase activity"/>
    <property type="evidence" value="ECO:0007669"/>
    <property type="project" value="UniProtKB-UniRule"/>
</dbReference>
<feature type="binding site" evidence="6">
    <location>
        <begin position="33"/>
        <end position="35"/>
    </location>
    <ligand>
        <name>S-adenosyl-L-methionine</name>
        <dbReference type="ChEBI" id="CHEBI:59789"/>
    </ligand>
</feature>
<dbReference type="InterPro" id="IPR023397">
    <property type="entry name" value="SAM-dep_MeTrfase_MraW_recog"/>
</dbReference>
<evidence type="ECO:0000256" key="2">
    <source>
        <dbReference type="ARBA" id="ARBA00022552"/>
    </source>
</evidence>
<feature type="binding site" evidence="6">
    <location>
        <position position="53"/>
    </location>
    <ligand>
        <name>S-adenosyl-L-methionine</name>
        <dbReference type="ChEBI" id="CHEBI:59789"/>
    </ligand>
</feature>
<gene>
    <name evidence="6" type="primary">rsmH</name>
    <name evidence="7" type="ORF">CO161_02440</name>
</gene>
<organism evidence="7 8">
    <name type="scientific">Candidatus Portnoybacteria bacterium CG_4_9_14_3_um_filter_44_9</name>
    <dbReference type="NCBI Taxonomy" id="1974806"/>
    <lineage>
        <taxon>Bacteria</taxon>
        <taxon>Candidatus Portnoyibacteriota</taxon>
    </lineage>
</organism>
<proteinExistence type="inferred from homology"/>
<sequence>MINMHVSVLLKEVIEYLNPRPGENFIDCTINGGGHSLEIFKQIGPNGKILGIDWDSGVLEKLESKLDNKTKKSFILICDNYRNLKNIVGNNNFSPVHGILFDLGMSSWQLGESGRGFSFQKDEPLDMRYSENQTLTAKEIINQWPEEELIKIFGEYGEERRARAIAREIVFRRKRGVVESTTDLVEIVRGAIPARQRFGRIHFATRIFQALRLATNEELENLSKGLEAATDVLAAGGRLAVISFHSLEDRIVKNFLREKAREKKLEILTKKPIVPDWREAQENPRSRSAKLRAAIKL</sequence>
<comment type="catalytic activity">
    <reaction evidence="6">
        <text>cytidine(1402) in 16S rRNA + S-adenosyl-L-methionine = N(4)-methylcytidine(1402) in 16S rRNA + S-adenosyl-L-homocysteine + H(+)</text>
        <dbReference type="Rhea" id="RHEA:42928"/>
        <dbReference type="Rhea" id="RHEA-COMP:10286"/>
        <dbReference type="Rhea" id="RHEA-COMP:10287"/>
        <dbReference type="ChEBI" id="CHEBI:15378"/>
        <dbReference type="ChEBI" id="CHEBI:57856"/>
        <dbReference type="ChEBI" id="CHEBI:59789"/>
        <dbReference type="ChEBI" id="CHEBI:74506"/>
        <dbReference type="ChEBI" id="CHEBI:82748"/>
        <dbReference type="EC" id="2.1.1.199"/>
    </reaction>
</comment>
<dbReference type="SUPFAM" id="SSF81799">
    <property type="entry name" value="Putative methyltransferase TM0872, insert domain"/>
    <property type="match status" value="1"/>
</dbReference>
<dbReference type="Gene3D" id="1.10.150.170">
    <property type="entry name" value="Putative methyltransferase TM0872, insert domain"/>
    <property type="match status" value="1"/>
</dbReference>
<keyword evidence="2 6" id="KW-0698">rRNA processing</keyword>
<dbReference type="AlphaFoldDB" id="A0A2M7YJM6"/>
<keyword evidence="3 6" id="KW-0489">Methyltransferase</keyword>
<protein>
    <recommendedName>
        <fullName evidence="6">Ribosomal RNA small subunit methyltransferase H</fullName>
        <ecNumber evidence="6">2.1.1.199</ecNumber>
    </recommendedName>
    <alternativeName>
        <fullName evidence="6">16S rRNA m(4)C1402 methyltransferase</fullName>
    </alternativeName>
    <alternativeName>
        <fullName evidence="6">rRNA (cytosine-N(4)-)-methyltransferase RsmH</fullName>
    </alternativeName>
</protein>
<dbReference type="NCBIfam" id="TIGR00006">
    <property type="entry name" value="16S rRNA (cytosine(1402)-N(4))-methyltransferase RsmH"/>
    <property type="match status" value="1"/>
</dbReference>
<accession>A0A2M7YJM6</accession>
<evidence type="ECO:0000256" key="4">
    <source>
        <dbReference type="ARBA" id="ARBA00022679"/>
    </source>
</evidence>
<dbReference type="InterPro" id="IPR029063">
    <property type="entry name" value="SAM-dependent_MTases_sf"/>
</dbReference>
<feature type="binding site" evidence="6">
    <location>
        <position position="102"/>
    </location>
    <ligand>
        <name>S-adenosyl-L-methionine</name>
        <dbReference type="ChEBI" id="CHEBI:59789"/>
    </ligand>
</feature>
<dbReference type="Gene3D" id="3.40.50.150">
    <property type="entry name" value="Vaccinia Virus protein VP39"/>
    <property type="match status" value="1"/>
</dbReference>
<evidence type="ECO:0000313" key="8">
    <source>
        <dbReference type="Proteomes" id="UP000229026"/>
    </source>
</evidence>
<dbReference type="GO" id="GO:0070475">
    <property type="term" value="P:rRNA base methylation"/>
    <property type="evidence" value="ECO:0007669"/>
    <property type="project" value="UniProtKB-UniRule"/>
</dbReference>
<comment type="caution">
    <text evidence="7">The sequence shown here is derived from an EMBL/GenBank/DDBJ whole genome shotgun (WGS) entry which is preliminary data.</text>
</comment>
<reference evidence="8" key="1">
    <citation type="submission" date="2017-09" db="EMBL/GenBank/DDBJ databases">
        <title>Depth-based differentiation of microbial function through sediment-hosted aquifers and enrichment of novel symbionts in the deep terrestrial subsurface.</title>
        <authorList>
            <person name="Probst A.J."/>
            <person name="Ladd B."/>
            <person name="Jarett J.K."/>
            <person name="Geller-Mcgrath D.E."/>
            <person name="Sieber C.M.K."/>
            <person name="Emerson J.B."/>
            <person name="Anantharaman K."/>
            <person name="Thomas B.C."/>
            <person name="Malmstrom R."/>
            <person name="Stieglmeier M."/>
            <person name="Klingl A."/>
            <person name="Woyke T."/>
            <person name="Ryan C.M."/>
            <person name="Banfield J.F."/>
        </authorList>
    </citation>
    <scope>NUCLEOTIDE SEQUENCE [LARGE SCALE GENOMIC DNA]</scope>
</reference>